<dbReference type="InterPro" id="IPR036770">
    <property type="entry name" value="Ankyrin_rpt-contain_sf"/>
</dbReference>
<sequence length="197" mass="21848">MGCTNSKLNEAALSALVVSQNWDGAMNHMDECSTAEVFYQDPEDENRTALMQVLIAMSGENPPPDTLVQLIVEKASFDTREILEILDDYSRCALHYAAMYSTSVGVVELLIDKDEQCLTFQTKTGSTPLMLAKERIEWKEGVNGSEKGQILHALGHIPEPPPMPKKEEIKIDETDSGTRDDAALSPNSKRKKFLGIF</sequence>
<keyword evidence="2" id="KW-1185">Reference proteome</keyword>
<proteinExistence type="predicted"/>
<dbReference type="OrthoDB" id="432281at2759"/>
<gene>
    <name evidence="1" type="ORF">TrLO_g4945</name>
</gene>
<dbReference type="Gene3D" id="1.25.40.20">
    <property type="entry name" value="Ankyrin repeat-containing domain"/>
    <property type="match status" value="1"/>
</dbReference>
<organism evidence="1 2">
    <name type="scientific">Triparma laevis f. longispina</name>
    <dbReference type="NCBI Taxonomy" id="1714387"/>
    <lineage>
        <taxon>Eukaryota</taxon>
        <taxon>Sar</taxon>
        <taxon>Stramenopiles</taxon>
        <taxon>Ochrophyta</taxon>
        <taxon>Bolidophyceae</taxon>
        <taxon>Parmales</taxon>
        <taxon>Triparmaceae</taxon>
        <taxon>Triparma</taxon>
    </lineage>
</organism>
<comment type="caution">
    <text evidence="1">The sequence shown here is derived from an EMBL/GenBank/DDBJ whole genome shotgun (WGS) entry which is preliminary data.</text>
</comment>
<dbReference type="Proteomes" id="UP001165122">
    <property type="component" value="Unassembled WGS sequence"/>
</dbReference>
<protein>
    <recommendedName>
        <fullName evidence="3">Ankyrin repeat protein</fullName>
    </recommendedName>
</protein>
<accession>A0A9W7KZP6</accession>
<dbReference type="EMBL" id="BRXW01000272">
    <property type="protein sequence ID" value="GMI16971.1"/>
    <property type="molecule type" value="Genomic_DNA"/>
</dbReference>
<evidence type="ECO:0000313" key="2">
    <source>
        <dbReference type="Proteomes" id="UP001165122"/>
    </source>
</evidence>
<evidence type="ECO:0008006" key="3">
    <source>
        <dbReference type="Google" id="ProtNLM"/>
    </source>
</evidence>
<dbReference type="AlphaFoldDB" id="A0A9W7KZP6"/>
<name>A0A9W7KZP6_9STRA</name>
<reference evidence="2" key="1">
    <citation type="journal article" date="2023" name="Commun. Biol.">
        <title>Genome analysis of Parmales, the sister group of diatoms, reveals the evolutionary specialization of diatoms from phago-mixotrophs to photoautotrophs.</title>
        <authorList>
            <person name="Ban H."/>
            <person name="Sato S."/>
            <person name="Yoshikawa S."/>
            <person name="Yamada K."/>
            <person name="Nakamura Y."/>
            <person name="Ichinomiya M."/>
            <person name="Sato N."/>
            <person name="Blanc-Mathieu R."/>
            <person name="Endo H."/>
            <person name="Kuwata A."/>
            <person name="Ogata H."/>
        </authorList>
    </citation>
    <scope>NUCLEOTIDE SEQUENCE [LARGE SCALE GENOMIC DNA]</scope>
    <source>
        <strain evidence="2">NIES 3700</strain>
    </source>
</reference>
<dbReference type="SUPFAM" id="SSF48403">
    <property type="entry name" value="Ankyrin repeat"/>
    <property type="match status" value="1"/>
</dbReference>
<evidence type="ECO:0000313" key="1">
    <source>
        <dbReference type="EMBL" id="GMI16971.1"/>
    </source>
</evidence>